<protein>
    <recommendedName>
        <fullName evidence="1">ZP-domain containing protein Ig-like domain-containing protein</fullName>
    </recommendedName>
</protein>
<feature type="non-terminal residue" evidence="2">
    <location>
        <position position="1"/>
    </location>
</feature>
<name>A0AAD8ZDL8_9TELE</name>
<dbReference type="Proteomes" id="UP001239994">
    <property type="component" value="Unassembled WGS sequence"/>
</dbReference>
<proteinExistence type="predicted"/>
<organism evidence="2 3">
    <name type="scientific">Electrophorus voltai</name>
    <dbReference type="NCBI Taxonomy" id="2609070"/>
    <lineage>
        <taxon>Eukaryota</taxon>
        <taxon>Metazoa</taxon>
        <taxon>Chordata</taxon>
        <taxon>Craniata</taxon>
        <taxon>Vertebrata</taxon>
        <taxon>Euteleostomi</taxon>
        <taxon>Actinopterygii</taxon>
        <taxon>Neopterygii</taxon>
        <taxon>Teleostei</taxon>
        <taxon>Ostariophysi</taxon>
        <taxon>Gymnotiformes</taxon>
        <taxon>Gymnotoidei</taxon>
        <taxon>Gymnotidae</taxon>
        <taxon>Electrophorus</taxon>
    </lineage>
</organism>
<comment type="caution">
    <text evidence="2">The sequence shown here is derived from an EMBL/GenBank/DDBJ whole genome shotgun (WGS) entry which is preliminary data.</text>
</comment>
<gene>
    <name evidence="2" type="ORF">P4O66_008489</name>
</gene>
<keyword evidence="3" id="KW-1185">Reference proteome</keyword>
<dbReference type="EMBL" id="JAROKS010000014">
    <property type="protein sequence ID" value="KAK1797106.1"/>
    <property type="molecule type" value="Genomic_DNA"/>
</dbReference>
<dbReference type="InterPro" id="IPR058876">
    <property type="entry name" value="Ig-like_ZP"/>
</dbReference>
<accession>A0AAD8ZDL8</accession>
<dbReference type="PANTHER" id="PTHR47130">
    <property type="entry name" value="SI:DKEY-19B23.11-RELATED"/>
    <property type="match status" value="1"/>
</dbReference>
<reference evidence="2" key="1">
    <citation type="submission" date="2023-03" db="EMBL/GenBank/DDBJ databases">
        <title>Electrophorus voltai genome.</title>
        <authorList>
            <person name="Bian C."/>
        </authorList>
    </citation>
    <scope>NUCLEOTIDE SEQUENCE</scope>
    <source>
        <strain evidence="2">CB-2022</strain>
        <tissue evidence="2">Muscle</tissue>
    </source>
</reference>
<dbReference type="PANTHER" id="PTHR47130:SF1">
    <property type="entry name" value="ZP DOMAIN-CONTAINING PROTEIN"/>
    <property type="match status" value="1"/>
</dbReference>
<dbReference type="AlphaFoldDB" id="A0AAD8ZDL8"/>
<feature type="domain" description="ZP-domain containing protein Ig-like" evidence="1">
    <location>
        <begin position="1"/>
        <end position="64"/>
    </location>
</feature>
<evidence type="ECO:0000259" key="1">
    <source>
        <dbReference type="Pfam" id="PF26562"/>
    </source>
</evidence>
<sequence>MLSVTLGVFAADVYLQSVTIGGTTLAWTEAQLQGLNLTQVVFHNGSHAYVLQLPFSHALVTQEVGPITYKDLSFKDLVAKVEVSAVDVMTHKVEGNYLLYENQIRSKQKFLPIEGPLIHMDAPHRCEYTKRPEWGSAVSDWPVVFEREVWQPLVMSTERAEALGYLLMATAGRIIFCTAFRQPHTSVKM</sequence>
<evidence type="ECO:0000313" key="2">
    <source>
        <dbReference type="EMBL" id="KAK1797106.1"/>
    </source>
</evidence>
<evidence type="ECO:0000313" key="3">
    <source>
        <dbReference type="Proteomes" id="UP001239994"/>
    </source>
</evidence>
<dbReference type="Pfam" id="PF26562">
    <property type="entry name" value="Ig-like"/>
    <property type="match status" value="1"/>
</dbReference>